<dbReference type="PRINTS" id="PR00420">
    <property type="entry name" value="RNGMNOXGNASE"/>
</dbReference>
<gene>
    <name evidence="5" type="ORF">VKT23_009311</name>
</gene>
<protein>
    <recommendedName>
        <fullName evidence="4">FAD-binding domain-containing protein</fullName>
    </recommendedName>
</protein>
<keyword evidence="2" id="KW-0274">FAD</keyword>
<keyword evidence="1" id="KW-0285">Flavoprotein</keyword>
<dbReference type="PANTHER" id="PTHR46720">
    <property type="entry name" value="HYDROXYLASE, PUTATIVE (AFU_ORTHOLOGUE AFUA_3G01460)-RELATED"/>
    <property type="match status" value="1"/>
</dbReference>
<keyword evidence="3" id="KW-0560">Oxidoreductase</keyword>
<dbReference type="EMBL" id="JBANRG010000015">
    <property type="protein sequence ID" value="KAK7460590.1"/>
    <property type="molecule type" value="Genomic_DNA"/>
</dbReference>
<evidence type="ECO:0000313" key="5">
    <source>
        <dbReference type="EMBL" id="KAK7460590.1"/>
    </source>
</evidence>
<dbReference type="Proteomes" id="UP001498398">
    <property type="component" value="Unassembled WGS sequence"/>
</dbReference>
<reference evidence="5 6" key="1">
    <citation type="submission" date="2024-01" db="EMBL/GenBank/DDBJ databases">
        <title>A draft genome for the cacao thread blight pathogen Marasmiellus scandens.</title>
        <authorList>
            <person name="Baruah I.K."/>
            <person name="Leung J."/>
            <person name="Bukari Y."/>
            <person name="Amoako-Attah I."/>
            <person name="Meinhardt L.W."/>
            <person name="Bailey B.A."/>
            <person name="Cohen S.P."/>
        </authorList>
    </citation>
    <scope>NUCLEOTIDE SEQUENCE [LARGE SCALE GENOMIC DNA]</scope>
    <source>
        <strain evidence="5 6">GH-19</strain>
    </source>
</reference>
<evidence type="ECO:0000259" key="4">
    <source>
        <dbReference type="Pfam" id="PF01494"/>
    </source>
</evidence>
<evidence type="ECO:0000313" key="6">
    <source>
        <dbReference type="Proteomes" id="UP001498398"/>
    </source>
</evidence>
<organism evidence="5 6">
    <name type="scientific">Marasmiellus scandens</name>
    <dbReference type="NCBI Taxonomy" id="2682957"/>
    <lineage>
        <taxon>Eukaryota</taxon>
        <taxon>Fungi</taxon>
        <taxon>Dikarya</taxon>
        <taxon>Basidiomycota</taxon>
        <taxon>Agaricomycotina</taxon>
        <taxon>Agaricomycetes</taxon>
        <taxon>Agaricomycetidae</taxon>
        <taxon>Agaricales</taxon>
        <taxon>Marasmiineae</taxon>
        <taxon>Omphalotaceae</taxon>
        <taxon>Marasmiellus</taxon>
    </lineage>
</organism>
<proteinExistence type="predicted"/>
<dbReference type="Pfam" id="PF01494">
    <property type="entry name" value="FAD_binding_3"/>
    <property type="match status" value="1"/>
</dbReference>
<dbReference type="PANTHER" id="PTHR46720:SF3">
    <property type="entry name" value="FAD-BINDING DOMAIN-CONTAINING PROTEIN-RELATED"/>
    <property type="match status" value="1"/>
</dbReference>
<evidence type="ECO:0000256" key="3">
    <source>
        <dbReference type="ARBA" id="ARBA00023002"/>
    </source>
</evidence>
<comment type="caution">
    <text evidence="5">The sequence shown here is derived from an EMBL/GenBank/DDBJ whole genome shotgun (WGS) entry which is preliminary data.</text>
</comment>
<name>A0ABR1JJN6_9AGAR</name>
<dbReference type="InterPro" id="IPR002938">
    <property type="entry name" value="FAD-bd"/>
</dbReference>
<sequence>MPVSTNNSVHQKLRMAIIGGGIGGLTLAASLGAQWHSSAGVDASQVLSVDLYESAAKITEIGAGITVWPRTWKLLKAIGLERDLKDVLSEREKCDTEGERLAFSFRKSDQEHGFTFHQLYMQGGSTCFHRQDVQRTLLNHLPSFCQIHLNHRLVQCTEASDGVTLTFQNGVKTTYDLVIGADGIHSVTRNCLSGFRSKNPNLYCPYPDPNLAKDGVFFTGTVAYRGLIPKEKMESLHPGHRTIEEPVIYCGKSRHIVVYPISQGKVINVVAFTSQVDNEGKPLDGPTVRECTIEEVLEEYRGWEPEVIELLECIERPTCWAILDLLPLGSYVSPNKRVGLMGDASHAMTPHLGAGAGQAMEDGYILGGIISRLPFLLPKESTLTKNDIGPIVSRMLQVYDSIRQPFGNSIMSRARKQGFYYEFNAEEFVSPKTESGRVKPTDDSFWIPLLQNTFTNHWSWAWTDPTAEDDMRRAEEMLKMPGQQMIR</sequence>
<dbReference type="InterPro" id="IPR051104">
    <property type="entry name" value="FAD_monoxygenase"/>
</dbReference>
<dbReference type="InterPro" id="IPR036188">
    <property type="entry name" value="FAD/NAD-bd_sf"/>
</dbReference>
<evidence type="ECO:0000256" key="1">
    <source>
        <dbReference type="ARBA" id="ARBA00022630"/>
    </source>
</evidence>
<accession>A0ABR1JJN6</accession>
<feature type="domain" description="FAD-binding" evidence="4">
    <location>
        <begin position="15"/>
        <end position="193"/>
    </location>
</feature>
<dbReference type="SUPFAM" id="SSF51905">
    <property type="entry name" value="FAD/NAD(P)-binding domain"/>
    <property type="match status" value="1"/>
</dbReference>
<dbReference type="SUPFAM" id="SSF54373">
    <property type="entry name" value="FAD-linked reductases, C-terminal domain"/>
    <property type="match status" value="1"/>
</dbReference>
<dbReference type="Gene3D" id="3.50.50.60">
    <property type="entry name" value="FAD/NAD(P)-binding domain"/>
    <property type="match status" value="1"/>
</dbReference>
<keyword evidence="6" id="KW-1185">Reference proteome</keyword>
<evidence type="ECO:0000256" key="2">
    <source>
        <dbReference type="ARBA" id="ARBA00022827"/>
    </source>
</evidence>